<protein>
    <submittedName>
        <fullName evidence="1">Uncharacterized protein</fullName>
    </submittedName>
</protein>
<dbReference type="EMBL" id="ADGI01000015">
    <property type="protein sequence ID" value="EGV34363.1"/>
    <property type="molecule type" value="Genomic_DNA"/>
</dbReference>
<evidence type="ECO:0000313" key="2">
    <source>
        <dbReference type="Proteomes" id="UP000005141"/>
    </source>
</evidence>
<reference evidence="1 2" key="1">
    <citation type="submission" date="2011-07" db="EMBL/GenBank/DDBJ databases">
        <title>The Genome Sequence of Prevotella oulorum F0390.</title>
        <authorList>
            <consortium name="The Broad Institute Genome Sequencing Platform"/>
            <consortium name="The Broad Institute Genome Sequencing Center for Infectious Disease"/>
            <person name="Earl A."/>
            <person name="Ward D."/>
            <person name="Feldgarden M."/>
            <person name="Gevers D."/>
            <person name="Izard J."/>
            <person name="Ganesan A."/>
            <person name="Baranova O.V."/>
            <person name="Blanton J.M."/>
            <person name="Tanner A.C."/>
            <person name="Dewhirst F.E."/>
            <person name="Young S.K."/>
            <person name="Zeng Q."/>
            <person name="Gargeya S."/>
            <person name="Fitzgerald M."/>
            <person name="Haas B."/>
            <person name="Abouelleil A."/>
            <person name="Alvarado L."/>
            <person name="Arachchi H.M."/>
            <person name="Berlin A."/>
            <person name="Brown A."/>
            <person name="Chapman S.B."/>
            <person name="Chen Z."/>
            <person name="Dunbar C."/>
            <person name="Freedman E."/>
            <person name="Gearin G."/>
            <person name="Gellesch M."/>
            <person name="Goldberg J."/>
            <person name="Griggs A."/>
            <person name="Gujja S."/>
            <person name="Heiman D."/>
            <person name="Howarth C."/>
            <person name="Larson L."/>
            <person name="Lui A."/>
            <person name="MacDonald P.J.P."/>
            <person name="Mehta T."/>
            <person name="Montmayeur A."/>
            <person name="Murphy C."/>
            <person name="Neiman D."/>
            <person name="Pearson M."/>
            <person name="Priest M."/>
            <person name="Roberts A."/>
            <person name="Saif S."/>
            <person name="Shea T."/>
            <person name="Shenoy N."/>
            <person name="Sisk P."/>
            <person name="Stolte C."/>
            <person name="Sykes S."/>
            <person name="Wortman J."/>
            <person name="Nusbaum C."/>
            <person name="Birren B."/>
        </authorList>
    </citation>
    <scope>NUCLEOTIDE SEQUENCE [LARGE SCALE GENOMIC DNA]</scope>
    <source>
        <strain evidence="1 2">F0390</strain>
    </source>
</reference>
<dbReference type="Proteomes" id="UP000005141">
    <property type="component" value="Unassembled WGS sequence"/>
</dbReference>
<name>G1W922_9BACT</name>
<dbReference type="AlphaFoldDB" id="G1W922"/>
<gene>
    <name evidence="1" type="ORF">HMPREF9431_00323</name>
</gene>
<dbReference type="HOGENOM" id="CLU_1141784_0_0_10"/>
<comment type="caution">
    <text evidence="1">The sequence shown here is derived from an EMBL/GenBank/DDBJ whole genome shotgun (WGS) entry which is preliminary data.</text>
</comment>
<accession>G1W922</accession>
<proteinExistence type="predicted"/>
<evidence type="ECO:0000313" key="1">
    <source>
        <dbReference type="EMBL" id="EGV34363.1"/>
    </source>
</evidence>
<sequence>MPCAPQNLFLLFAQSWASLKIFFCRLPSFGQVPKYFFIVCPALGKSQIIFLAFAQLWASPKLFFYRLPNLGQVPNYFFDVCPALGKSQIIFLSFAQPWASLKFIFWRLLKVSRHPILFFEVCSSGMVGAVPVCPPERPRGGVSIPKYICASRIMHEDLTMDAPSRGDTGGHTGTAPTKLHHTFLHHSIKRHHPSTYNPPIINGQLRPQAINRMNQINRIILLRDGRHRQDTCRSVPTNSRHLS</sequence>
<keyword evidence="2" id="KW-1185">Reference proteome</keyword>
<organism evidence="1 2">
    <name type="scientific">Segatella oulorum F0390</name>
    <dbReference type="NCBI Taxonomy" id="702438"/>
    <lineage>
        <taxon>Bacteria</taxon>
        <taxon>Pseudomonadati</taxon>
        <taxon>Bacteroidota</taxon>
        <taxon>Bacteroidia</taxon>
        <taxon>Bacteroidales</taxon>
        <taxon>Prevotellaceae</taxon>
        <taxon>Segatella</taxon>
    </lineage>
</organism>